<reference evidence="1" key="1">
    <citation type="submission" date="2021-06" db="EMBL/GenBank/DDBJ databases">
        <authorList>
            <person name="Kallberg Y."/>
            <person name="Tangrot J."/>
            <person name="Rosling A."/>
        </authorList>
    </citation>
    <scope>NUCLEOTIDE SEQUENCE</scope>
    <source>
        <strain evidence="1">87-6 pot B 2015</strain>
    </source>
</reference>
<accession>A0A9N9FFI9</accession>
<gene>
    <name evidence="1" type="ORF">FMOSSE_LOCUS5438</name>
</gene>
<organism evidence="1 2">
    <name type="scientific">Funneliformis mosseae</name>
    <name type="common">Endomycorrhizal fungus</name>
    <name type="synonym">Glomus mosseae</name>
    <dbReference type="NCBI Taxonomy" id="27381"/>
    <lineage>
        <taxon>Eukaryota</taxon>
        <taxon>Fungi</taxon>
        <taxon>Fungi incertae sedis</taxon>
        <taxon>Mucoromycota</taxon>
        <taxon>Glomeromycotina</taxon>
        <taxon>Glomeromycetes</taxon>
        <taxon>Glomerales</taxon>
        <taxon>Glomeraceae</taxon>
        <taxon>Funneliformis</taxon>
    </lineage>
</organism>
<sequence>MEIDENQLHEEMIINEENNFVVPDDLNGYTFNKNNSSNSRNLYIPPFNKIIMQGLSQLLRKAISFLDTKAFKITDDRAQLLRDIIQKDNTLTEEEKLIAIDITDPPYFFIAFTIRKAISLLDPKIYTTNNDRLRFYKILFKRMLF</sequence>
<name>A0A9N9FFI9_FUNMO</name>
<dbReference type="Proteomes" id="UP000789375">
    <property type="component" value="Unassembled WGS sequence"/>
</dbReference>
<protein>
    <submittedName>
        <fullName evidence="1">3747_t:CDS:1</fullName>
    </submittedName>
</protein>
<dbReference type="AlphaFoldDB" id="A0A9N9FFI9"/>
<evidence type="ECO:0000313" key="1">
    <source>
        <dbReference type="EMBL" id="CAG8529517.1"/>
    </source>
</evidence>
<evidence type="ECO:0000313" key="2">
    <source>
        <dbReference type="Proteomes" id="UP000789375"/>
    </source>
</evidence>
<proteinExistence type="predicted"/>
<keyword evidence="2" id="KW-1185">Reference proteome</keyword>
<comment type="caution">
    <text evidence="1">The sequence shown here is derived from an EMBL/GenBank/DDBJ whole genome shotgun (WGS) entry which is preliminary data.</text>
</comment>
<dbReference type="EMBL" id="CAJVPP010001030">
    <property type="protein sequence ID" value="CAG8529517.1"/>
    <property type="molecule type" value="Genomic_DNA"/>
</dbReference>